<gene>
    <name evidence="2" type="ORF">TIFTF001_027388</name>
</gene>
<evidence type="ECO:0000313" key="2">
    <source>
        <dbReference type="EMBL" id="GMN58297.1"/>
    </source>
</evidence>
<evidence type="ECO:0000256" key="1">
    <source>
        <dbReference type="SAM" id="Phobius"/>
    </source>
</evidence>
<accession>A0AA88J070</accession>
<evidence type="ECO:0000313" key="3">
    <source>
        <dbReference type="Proteomes" id="UP001187192"/>
    </source>
</evidence>
<keyword evidence="1" id="KW-0812">Transmembrane</keyword>
<keyword evidence="1" id="KW-1133">Transmembrane helix</keyword>
<dbReference type="EMBL" id="BTGU01000077">
    <property type="protein sequence ID" value="GMN58297.1"/>
    <property type="molecule type" value="Genomic_DNA"/>
</dbReference>
<dbReference type="AlphaFoldDB" id="A0AA88J070"/>
<keyword evidence="1" id="KW-0472">Membrane</keyword>
<proteinExistence type="predicted"/>
<dbReference type="Proteomes" id="UP001187192">
    <property type="component" value="Unassembled WGS sequence"/>
</dbReference>
<feature type="transmembrane region" description="Helical" evidence="1">
    <location>
        <begin position="124"/>
        <end position="146"/>
    </location>
</feature>
<comment type="caution">
    <text evidence="2">The sequence shown here is derived from an EMBL/GenBank/DDBJ whole genome shotgun (WGS) entry which is preliminary data.</text>
</comment>
<sequence length="207" mass="22800">MLDPLGTHGNWASAYTRASLFILPALHNLLSLLLGYLEQILFLKRDMFFSPFFNAFLAVPSSSPKISKIALLKCLIANGHDMLSNLEKKTLPNLGVGERNLQMVVVAPTTRVEPRTCSCGNRTLVPIASVIIDCLLLVCFLAWIVAASEPRSYEGWSAFLRGCYATTPPAAHNYPTCLLGESPLYDDQGLHCGRQAVDARNIRSNYN</sequence>
<name>A0AA88J070_FICCA</name>
<organism evidence="2 3">
    <name type="scientific">Ficus carica</name>
    <name type="common">Common fig</name>
    <dbReference type="NCBI Taxonomy" id="3494"/>
    <lineage>
        <taxon>Eukaryota</taxon>
        <taxon>Viridiplantae</taxon>
        <taxon>Streptophyta</taxon>
        <taxon>Embryophyta</taxon>
        <taxon>Tracheophyta</taxon>
        <taxon>Spermatophyta</taxon>
        <taxon>Magnoliopsida</taxon>
        <taxon>eudicotyledons</taxon>
        <taxon>Gunneridae</taxon>
        <taxon>Pentapetalae</taxon>
        <taxon>rosids</taxon>
        <taxon>fabids</taxon>
        <taxon>Rosales</taxon>
        <taxon>Moraceae</taxon>
        <taxon>Ficeae</taxon>
        <taxon>Ficus</taxon>
    </lineage>
</organism>
<keyword evidence="3" id="KW-1185">Reference proteome</keyword>
<feature type="transmembrane region" description="Helical" evidence="1">
    <location>
        <begin position="20"/>
        <end position="37"/>
    </location>
</feature>
<protein>
    <submittedName>
        <fullName evidence="2">Uncharacterized protein</fullName>
    </submittedName>
</protein>
<reference evidence="2" key="1">
    <citation type="submission" date="2023-07" db="EMBL/GenBank/DDBJ databases">
        <title>draft genome sequence of fig (Ficus carica).</title>
        <authorList>
            <person name="Takahashi T."/>
            <person name="Nishimura K."/>
        </authorList>
    </citation>
    <scope>NUCLEOTIDE SEQUENCE</scope>
</reference>